<evidence type="ECO:0000256" key="1">
    <source>
        <dbReference type="SAM" id="MobiDB-lite"/>
    </source>
</evidence>
<feature type="region of interest" description="Disordered" evidence="1">
    <location>
        <begin position="1"/>
        <end position="35"/>
    </location>
</feature>
<name>A0A6N7WCC3_9FIRM</name>
<gene>
    <name evidence="2" type="ORF">FYJ45_07330</name>
</gene>
<sequence>MDEKRNGNKNAKDGNASGSSSDADPAIGAKERTITGDRAKYREFCKRIQCNENVRDENKTKLSHNSIFTSKDFENGGR</sequence>
<dbReference type="AlphaFoldDB" id="A0A6N7WCC3"/>
<dbReference type="RefSeq" id="WP_154464081.1">
    <property type="nucleotide sequence ID" value="NZ_JAXDZL010000165.1"/>
</dbReference>
<feature type="compositionally biased region" description="Basic and acidic residues" evidence="1">
    <location>
        <begin position="1"/>
        <end position="12"/>
    </location>
</feature>
<accession>A0A6N7WCC3</accession>
<feature type="compositionally biased region" description="Low complexity" evidence="1">
    <location>
        <begin position="13"/>
        <end position="28"/>
    </location>
</feature>
<organism evidence="2 3">
    <name type="scientific">Eisenbergiella porci</name>
    <dbReference type="NCBI Taxonomy" id="2652274"/>
    <lineage>
        <taxon>Bacteria</taxon>
        <taxon>Bacillati</taxon>
        <taxon>Bacillota</taxon>
        <taxon>Clostridia</taxon>
        <taxon>Lachnospirales</taxon>
        <taxon>Lachnospiraceae</taxon>
        <taxon>Eisenbergiella</taxon>
    </lineage>
</organism>
<evidence type="ECO:0000313" key="2">
    <source>
        <dbReference type="EMBL" id="MSS88117.1"/>
    </source>
</evidence>
<reference evidence="2 3" key="1">
    <citation type="submission" date="2019-08" db="EMBL/GenBank/DDBJ databases">
        <title>In-depth cultivation of the pig gut microbiome towards novel bacterial diversity and tailored functional studies.</title>
        <authorList>
            <person name="Wylensek D."/>
            <person name="Hitch T.C.A."/>
            <person name="Clavel T."/>
        </authorList>
    </citation>
    <scope>NUCLEOTIDE SEQUENCE [LARGE SCALE GENOMIC DNA]</scope>
    <source>
        <strain evidence="2 3">WCA-389-WT-23B</strain>
    </source>
</reference>
<comment type="caution">
    <text evidence="2">The sequence shown here is derived from an EMBL/GenBank/DDBJ whole genome shotgun (WGS) entry which is preliminary data.</text>
</comment>
<proteinExistence type="predicted"/>
<protein>
    <submittedName>
        <fullName evidence="2">Uncharacterized protein</fullName>
    </submittedName>
</protein>
<dbReference type="EMBL" id="VUMI01000009">
    <property type="protein sequence ID" value="MSS88117.1"/>
    <property type="molecule type" value="Genomic_DNA"/>
</dbReference>
<keyword evidence="3" id="KW-1185">Reference proteome</keyword>
<dbReference type="GeneID" id="86052876"/>
<feature type="region of interest" description="Disordered" evidence="1">
    <location>
        <begin position="58"/>
        <end position="78"/>
    </location>
</feature>
<evidence type="ECO:0000313" key="3">
    <source>
        <dbReference type="Proteomes" id="UP000436047"/>
    </source>
</evidence>
<dbReference type="Proteomes" id="UP000436047">
    <property type="component" value="Unassembled WGS sequence"/>
</dbReference>